<sequence>MTSDLRTCGRAAETVLRETPIFAHLAALWTAAGLTVPGRADPDWDRLTAQSRFLPPPLPSPAAGPDWDRLTAPPRFLPPPLPSPAAGPRPGTADGPHAHHAQPDPTPAHLKDCA</sequence>
<feature type="region of interest" description="Disordered" evidence="1">
    <location>
        <begin position="50"/>
        <end position="114"/>
    </location>
</feature>
<organism evidence="2 3">
    <name type="scientific">Kitasatospora arboriphila</name>
    <dbReference type="NCBI Taxonomy" id="258052"/>
    <lineage>
        <taxon>Bacteria</taxon>
        <taxon>Bacillati</taxon>
        <taxon>Actinomycetota</taxon>
        <taxon>Actinomycetes</taxon>
        <taxon>Kitasatosporales</taxon>
        <taxon>Streptomycetaceae</taxon>
        <taxon>Kitasatospora</taxon>
    </lineage>
</organism>
<protein>
    <submittedName>
        <fullName evidence="2">Uncharacterized protein</fullName>
    </submittedName>
</protein>
<proteinExistence type="predicted"/>
<gene>
    <name evidence="2" type="ORF">GCM10009663_62600</name>
</gene>
<comment type="caution">
    <text evidence="2">The sequence shown here is derived from an EMBL/GenBank/DDBJ whole genome shotgun (WGS) entry which is preliminary data.</text>
</comment>
<evidence type="ECO:0000313" key="3">
    <source>
        <dbReference type="Proteomes" id="UP001499987"/>
    </source>
</evidence>
<evidence type="ECO:0000313" key="2">
    <source>
        <dbReference type="EMBL" id="GAA1113167.1"/>
    </source>
</evidence>
<evidence type="ECO:0000256" key="1">
    <source>
        <dbReference type="SAM" id="MobiDB-lite"/>
    </source>
</evidence>
<dbReference type="Proteomes" id="UP001499987">
    <property type="component" value="Unassembled WGS sequence"/>
</dbReference>
<keyword evidence="3" id="KW-1185">Reference proteome</keyword>
<feature type="compositionally biased region" description="Low complexity" evidence="1">
    <location>
        <begin position="63"/>
        <end position="74"/>
    </location>
</feature>
<dbReference type="EMBL" id="BAAALD010000087">
    <property type="protein sequence ID" value="GAA1113167.1"/>
    <property type="molecule type" value="Genomic_DNA"/>
</dbReference>
<feature type="compositionally biased region" description="Pro residues" evidence="1">
    <location>
        <begin position="75"/>
        <end position="87"/>
    </location>
</feature>
<reference evidence="3" key="1">
    <citation type="journal article" date="2019" name="Int. J. Syst. Evol. Microbiol.">
        <title>The Global Catalogue of Microorganisms (GCM) 10K type strain sequencing project: providing services to taxonomists for standard genome sequencing and annotation.</title>
        <authorList>
            <consortium name="The Broad Institute Genomics Platform"/>
            <consortium name="The Broad Institute Genome Sequencing Center for Infectious Disease"/>
            <person name="Wu L."/>
            <person name="Ma J."/>
        </authorList>
    </citation>
    <scope>NUCLEOTIDE SEQUENCE [LARGE SCALE GENOMIC DNA]</scope>
    <source>
        <strain evidence="3">JCM 13002</strain>
    </source>
</reference>
<dbReference type="RefSeq" id="WP_344627067.1">
    <property type="nucleotide sequence ID" value="NZ_BAAALD010000087.1"/>
</dbReference>
<accession>A0ABP4EPH0</accession>
<name>A0ABP4EPH0_9ACTN</name>